<accession>E1R1E3</accession>
<protein>
    <recommendedName>
        <fullName evidence="10">Endonuclease</fullName>
        <ecNumber evidence="10">3.1.30.-</ecNumber>
    </recommendedName>
</protein>
<dbReference type="Pfam" id="PF01223">
    <property type="entry name" value="Endonuclease_NS"/>
    <property type="match status" value="1"/>
</dbReference>
<name>E1R1E3_SEDSS</name>
<feature type="chain" id="PRO_5003150663" description="Endonuclease" evidence="11">
    <location>
        <begin position="20"/>
        <end position="254"/>
    </location>
</feature>
<dbReference type="GO" id="GO:0003676">
    <property type="term" value="F:nucleic acid binding"/>
    <property type="evidence" value="ECO:0007669"/>
    <property type="project" value="InterPro"/>
</dbReference>
<evidence type="ECO:0000256" key="5">
    <source>
        <dbReference type="ARBA" id="ARBA00022759"/>
    </source>
</evidence>
<keyword evidence="7" id="KW-0460">Magnesium</keyword>
<dbReference type="GO" id="GO:0046872">
    <property type="term" value="F:metal ion binding"/>
    <property type="evidence" value="ECO:0007669"/>
    <property type="project" value="UniProtKB-KW"/>
</dbReference>
<dbReference type="EMBL" id="CP002116">
    <property type="protein sequence ID" value="ADK81084.1"/>
    <property type="molecule type" value="Genomic_DNA"/>
</dbReference>
<evidence type="ECO:0000256" key="1">
    <source>
        <dbReference type="ARBA" id="ARBA00001946"/>
    </source>
</evidence>
<feature type="domain" description="ENPP1-3/EXOG-like endonuclease/phosphodiesterase" evidence="12">
    <location>
        <begin position="107"/>
        <end position="253"/>
    </location>
</feature>
<dbReference type="OrthoDB" id="9770276at2"/>
<dbReference type="InterPro" id="IPR018524">
    <property type="entry name" value="DNA/RNA_endonuclease_AS"/>
</dbReference>
<dbReference type="InterPro" id="IPR044925">
    <property type="entry name" value="His-Me_finger_sf"/>
</dbReference>
<dbReference type="SMART" id="SM00477">
    <property type="entry name" value="NUC"/>
    <property type="match status" value="1"/>
</dbReference>
<keyword evidence="15" id="KW-1185">Reference proteome</keyword>
<dbReference type="CDD" id="cd00091">
    <property type="entry name" value="NUC"/>
    <property type="match status" value="1"/>
</dbReference>
<feature type="active site" description="Proton acceptor" evidence="8">
    <location>
        <position position="168"/>
    </location>
</feature>
<evidence type="ECO:0000256" key="6">
    <source>
        <dbReference type="ARBA" id="ARBA00022801"/>
    </source>
</evidence>
<sequence length="254" mass="27984">MKRIITVVLCLFVLFPAVAFSENGDFIVYITKSGTKYHLDGCPSLRSSKIPITLSEAIAQGYEPCSRCNPPTLVSTDSQLTSTIGTSIDLEALALPYCRTPENIVHHTGYSLLYSEENEQAVWVAYVLTAEEVAGNFDRNDNFRADSDIVTGSASLSDYKGSGYDRGHLAPAADLKWSRASMNDSFYLSNMSPQAPGFNRGVWKKLEEWVREEATAERAVCVVTGPILTDGPYETIGGNGVTVPKRYYKVLLDW</sequence>
<evidence type="ECO:0000313" key="14">
    <source>
        <dbReference type="EMBL" id="ADK81084.1"/>
    </source>
</evidence>
<dbReference type="AlphaFoldDB" id="E1R1E3"/>
<feature type="signal peptide" evidence="11">
    <location>
        <begin position="1"/>
        <end position="19"/>
    </location>
</feature>
<dbReference type="eggNOG" id="COG1864">
    <property type="taxonomic scope" value="Bacteria"/>
</dbReference>
<evidence type="ECO:0000256" key="4">
    <source>
        <dbReference type="ARBA" id="ARBA00022723"/>
    </source>
</evidence>
<evidence type="ECO:0000256" key="9">
    <source>
        <dbReference type="PIRSR" id="PIRSR640255-2"/>
    </source>
</evidence>
<evidence type="ECO:0000256" key="3">
    <source>
        <dbReference type="ARBA" id="ARBA00022722"/>
    </source>
</evidence>
<gene>
    <name evidence="14" type="ordered locus">Spirs_1961</name>
</gene>
<proteinExistence type="inferred from homology"/>
<dbReference type="GO" id="GO:0016787">
    <property type="term" value="F:hydrolase activity"/>
    <property type="evidence" value="ECO:0007669"/>
    <property type="project" value="UniProtKB-KW"/>
</dbReference>
<dbReference type="STRING" id="573413.Spirs_1961"/>
<keyword evidence="3 10" id="KW-0540">Nuclease</keyword>
<dbReference type="SUPFAM" id="SSF57884">
    <property type="entry name" value="Ada DNA repair protein, N-terminal domain (N-Ada 10)"/>
    <property type="match status" value="1"/>
</dbReference>
<evidence type="ECO:0000256" key="7">
    <source>
        <dbReference type="ARBA" id="ARBA00022842"/>
    </source>
</evidence>
<feature type="binding site" evidence="9">
    <location>
        <position position="199"/>
    </location>
    <ligand>
        <name>Mg(2+)</name>
        <dbReference type="ChEBI" id="CHEBI:18420"/>
        <note>catalytic</note>
    </ligand>
</feature>
<dbReference type="PANTHER" id="PTHR13966:SF5">
    <property type="entry name" value="ENDONUCLEASE G, MITOCHONDRIAL"/>
    <property type="match status" value="1"/>
</dbReference>
<feature type="domain" description="DNA/RNA non-specific endonuclease/pyrophosphatase/phosphodiesterase" evidence="13">
    <location>
        <begin position="106"/>
        <end position="253"/>
    </location>
</feature>
<dbReference type="KEGG" id="ssm:Spirs_1961"/>
<dbReference type="GO" id="GO:0004519">
    <property type="term" value="F:endonuclease activity"/>
    <property type="evidence" value="ECO:0007669"/>
    <property type="project" value="UniProtKB-UniRule"/>
</dbReference>
<dbReference type="PROSITE" id="PS01070">
    <property type="entry name" value="NUCLEASE_NON_SPEC"/>
    <property type="match status" value="1"/>
</dbReference>
<evidence type="ECO:0000256" key="10">
    <source>
        <dbReference type="RuleBase" id="RU366055"/>
    </source>
</evidence>
<dbReference type="InterPro" id="IPR035451">
    <property type="entry name" value="Ada-like_dom_sf"/>
</dbReference>
<keyword evidence="5 10" id="KW-0255">Endonuclease</keyword>
<dbReference type="InterPro" id="IPR020821">
    <property type="entry name" value="ENPP1-3/EXOG-like_nuc-like"/>
</dbReference>
<dbReference type="Proteomes" id="UP000002318">
    <property type="component" value="Chromosome"/>
</dbReference>
<dbReference type="InterPro" id="IPR040255">
    <property type="entry name" value="Non-specific_endonuclease"/>
</dbReference>
<evidence type="ECO:0000313" key="15">
    <source>
        <dbReference type="Proteomes" id="UP000002318"/>
    </source>
</evidence>
<comment type="similarity">
    <text evidence="2 10">Belongs to the DNA/RNA non-specific endonuclease family.</text>
</comment>
<evidence type="ECO:0000256" key="2">
    <source>
        <dbReference type="ARBA" id="ARBA00010052"/>
    </source>
</evidence>
<comment type="cofactor">
    <cofactor evidence="1 10">
        <name>Mg(2+)</name>
        <dbReference type="ChEBI" id="CHEBI:18420"/>
    </cofactor>
</comment>
<dbReference type="Gene3D" id="3.40.10.10">
    <property type="entry name" value="DNA Methylphosphotriester Repair Domain"/>
    <property type="match status" value="1"/>
</dbReference>
<evidence type="ECO:0000256" key="11">
    <source>
        <dbReference type="SAM" id="SignalP"/>
    </source>
</evidence>
<evidence type="ECO:0000259" key="12">
    <source>
        <dbReference type="SMART" id="SM00477"/>
    </source>
</evidence>
<reference evidence="14 15" key="1">
    <citation type="journal article" date="2010" name="Stand. Genomic Sci.">
        <title>Complete genome sequence of Spirochaeta smaragdinae type strain (SEBR 4228).</title>
        <authorList>
            <person name="Mavromatis K."/>
            <person name="Yasawong M."/>
            <person name="Chertkov O."/>
            <person name="Lapidus A."/>
            <person name="Lucas S."/>
            <person name="Nolan M."/>
            <person name="Del Rio T.G."/>
            <person name="Tice H."/>
            <person name="Cheng J.F."/>
            <person name="Pitluck S."/>
            <person name="Liolios K."/>
            <person name="Ivanova N."/>
            <person name="Tapia R."/>
            <person name="Han C."/>
            <person name="Bruce D."/>
            <person name="Goodwin L."/>
            <person name="Pati A."/>
            <person name="Chen A."/>
            <person name="Palaniappan K."/>
            <person name="Land M."/>
            <person name="Hauser L."/>
            <person name="Chang Y.J."/>
            <person name="Jeffries C.D."/>
            <person name="Detter J.C."/>
            <person name="Rohde M."/>
            <person name="Brambilla E."/>
            <person name="Spring S."/>
            <person name="Goker M."/>
            <person name="Sikorski J."/>
            <person name="Woyke T."/>
            <person name="Bristow J."/>
            <person name="Eisen J.A."/>
            <person name="Markowitz V."/>
            <person name="Hugenholtz P."/>
            <person name="Klenk H.P."/>
            <person name="Kyrpides N.C."/>
        </authorList>
    </citation>
    <scope>NUCLEOTIDE SEQUENCE [LARGE SCALE GENOMIC DNA]</scope>
    <source>
        <strain evidence="15">DSM 11293 / JCM 15392 / SEBR 4228</strain>
    </source>
</reference>
<keyword evidence="4 9" id="KW-0479">Metal-binding</keyword>
<dbReference type="Gene3D" id="3.40.570.10">
    <property type="entry name" value="Extracellular Endonuclease, subunit A"/>
    <property type="match status" value="1"/>
</dbReference>
<keyword evidence="6 10" id="KW-0378">Hydrolase</keyword>
<dbReference type="HOGENOM" id="CLU_1093756_0_0_12"/>
<dbReference type="SUPFAM" id="SSF54060">
    <property type="entry name" value="His-Me finger endonucleases"/>
    <property type="match status" value="1"/>
</dbReference>
<evidence type="ECO:0000256" key="8">
    <source>
        <dbReference type="PIRSR" id="PIRSR640255-1"/>
    </source>
</evidence>
<keyword evidence="11" id="KW-0732">Signal</keyword>
<dbReference type="SMART" id="SM00892">
    <property type="entry name" value="Endonuclease_NS"/>
    <property type="match status" value="1"/>
</dbReference>
<dbReference type="InterPro" id="IPR001604">
    <property type="entry name" value="Endo_G_ENPP1-like_dom"/>
</dbReference>
<organism evidence="14 15">
    <name type="scientific">Sediminispirochaeta smaragdinae (strain DSM 11293 / JCM 15392 / SEBR 4228)</name>
    <name type="common">Spirochaeta smaragdinae</name>
    <dbReference type="NCBI Taxonomy" id="573413"/>
    <lineage>
        <taxon>Bacteria</taxon>
        <taxon>Pseudomonadati</taxon>
        <taxon>Spirochaetota</taxon>
        <taxon>Spirochaetia</taxon>
        <taxon>Spirochaetales</taxon>
        <taxon>Spirochaetaceae</taxon>
        <taxon>Sediminispirochaeta</taxon>
    </lineage>
</organism>
<dbReference type="EC" id="3.1.30.-" evidence="10"/>
<evidence type="ECO:0000259" key="13">
    <source>
        <dbReference type="SMART" id="SM00892"/>
    </source>
</evidence>
<dbReference type="RefSeq" id="WP_013254548.1">
    <property type="nucleotide sequence ID" value="NC_014364.1"/>
</dbReference>
<dbReference type="InterPro" id="IPR044929">
    <property type="entry name" value="DNA/RNA_non-sp_Endonuclease_sf"/>
</dbReference>
<dbReference type="PANTHER" id="PTHR13966">
    <property type="entry name" value="ENDONUCLEASE RELATED"/>
    <property type="match status" value="1"/>
</dbReference>